<sequence>MLRKNSLKPLAYRRQLGRYMKANVVYLKIDGTLPKSDTFPKQFVQNPLKETPGIQGRQRKVVKEKQRKQKIPTFSKTSWHESESMEVGPPQRFTASSHRFPKFECRI</sequence>
<evidence type="ECO:0000313" key="3">
    <source>
        <dbReference type="EMBL" id="GIY16196.1"/>
    </source>
</evidence>
<feature type="compositionally biased region" description="Basic residues" evidence="1">
    <location>
        <begin position="57"/>
        <end position="70"/>
    </location>
</feature>
<evidence type="ECO:0000256" key="1">
    <source>
        <dbReference type="SAM" id="MobiDB-lite"/>
    </source>
</evidence>
<dbReference type="EMBL" id="BPLQ01001937">
    <property type="protein sequence ID" value="GIX86900.1"/>
    <property type="molecule type" value="Genomic_DNA"/>
</dbReference>
<accession>A0AAV4NT22</accession>
<gene>
    <name evidence="3" type="ORF">CDAR_29901</name>
    <name evidence="2" type="ORF">CDAR_91241</name>
</gene>
<feature type="region of interest" description="Disordered" evidence="1">
    <location>
        <begin position="55"/>
        <end position="93"/>
    </location>
</feature>
<organism evidence="2 4">
    <name type="scientific">Caerostris darwini</name>
    <dbReference type="NCBI Taxonomy" id="1538125"/>
    <lineage>
        <taxon>Eukaryota</taxon>
        <taxon>Metazoa</taxon>
        <taxon>Ecdysozoa</taxon>
        <taxon>Arthropoda</taxon>
        <taxon>Chelicerata</taxon>
        <taxon>Arachnida</taxon>
        <taxon>Araneae</taxon>
        <taxon>Araneomorphae</taxon>
        <taxon>Entelegynae</taxon>
        <taxon>Araneoidea</taxon>
        <taxon>Araneidae</taxon>
        <taxon>Caerostris</taxon>
    </lineage>
</organism>
<reference evidence="2 4" key="1">
    <citation type="submission" date="2021-06" db="EMBL/GenBank/DDBJ databases">
        <title>Caerostris darwini draft genome.</title>
        <authorList>
            <person name="Kono N."/>
            <person name="Arakawa K."/>
        </authorList>
    </citation>
    <scope>NUCLEOTIDE SEQUENCE [LARGE SCALE GENOMIC DNA]</scope>
</reference>
<name>A0AAV4NT22_9ARAC</name>
<dbReference type="EMBL" id="BPLQ01005648">
    <property type="protein sequence ID" value="GIY16196.1"/>
    <property type="molecule type" value="Genomic_DNA"/>
</dbReference>
<dbReference type="Proteomes" id="UP001054837">
    <property type="component" value="Unassembled WGS sequence"/>
</dbReference>
<evidence type="ECO:0000313" key="2">
    <source>
        <dbReference type="EMBL" id="GIX86900.1"/>
    </source>
</evidence>
<evidence type="ECO:0000313" key="4">
    <source>
        <dbReference type="Proteomes" id="UP001054837"/>
    </source>
</evidence>
<comment type="caution">
    <text evidence="2">The sequence shown here is derived from an EMBL/GenBank/DDBJ whole genome shotgun (WGS) entry which is preliminary data.</text>
</comment>
<dbReference type="AlphaFoldDB" id="A0AAV4NT22"/>
<proteinExistence type="predicted"/>
<keyword evidence="4" id="KW-1185">Reference proteome</keyword>
<protein>
    <submittedName>
        <fullName evidence="2">Uncharacterized protein</fullName>
    </submittedName>
</protein>